<proteinExistence type="predicted"/>
<reference evidence="11" key="1">
    <citation type="submission" date="2015-10" db="EMBL/GenBank/DDBJ databases">
        <authorList>
            <person name="Gilbert D.G."/>
        </authorList>
    </citation>
    <scope>NUCLEOTIDE SEQUENCE</scope>
</reference>
<keyword evidence="5 10" id="KW-1133">Transmembrane helix</keyword>
<evidence type="ECO:0000256" key="4">
    <source>
        <dbReference type="ARBA" id="ARBA00022692"/>
    </source>
</evidence>
<keyword evidence="2" id="KW-0444">Lipid biosynthesis</keyword>
<evidence type="ECO:0000256" key="8">
    <source>
        <dbReference type="ARBA" id="ARBA00023209"/>
    </source>
</evidence>
<keyword evidence="4 10" id="KW-0812">Transmembrane</keyword>
<dbReference type="EMBL" id="FAXC01000112">
    <property type="protein sequence ID" value="CUV08694.1"/>
    <property type="molecule type" value="Genomic_DNA"/>
</dbReference>
<evidence type="ECO:0000256" key="1">
    <source>
        <dbReference type="ARBA" id="ARBA00022475"/>
    </source>
</evidence>
<evidence type="ECO:0000256" key="3">
    <source>
        <dbReference type="ARBA" id="ARBA00022679"/>
    </source>
</evidence>
<evidence type="ECO:0000256" key="9">
    <source>
        <dbReference type="ARBA" id="ARBA00023264"/>
    </source>
</evidence>
<keyword evidence="1" id="KW-1003">Cell membrane</keyword>
<dbReference type="GO" id="GO:0008654">
    <property type="term" value="P:phospholipid biosynthetic process"/>
    <property type="evidence" value="ECO:0007669"/>
    <property type="project" value="UniProtKB-KW"/>
</dbReference>
<keyword evidence="7 10" id="KW-0472">Membrane</keyword>
<evidence type="ECO:0000256" key="2">
    <source>
        <dbReference type="ARBA" id="ARBA00022516"/>
    </source>
</evidence>
<dbReference type="SMART" id="SM01207">
    <property type="entry name" value="G3P_acyltransf"/>
    <property type="match status" value="1"/>
</dbReference>
<protein>
    <submittedName>
        <fullName evidence="11">Acyl-phosphate:glycerol-3-phosphate O-acyltransferase PlsY</fullName>
    </submittedName>
</protein>
<dbReference type="AlphaFoldDB" id="A0A160VHY7"/>
<evidence type="ECO:0000313" key="11">
    <source>
        <dbReference type="EMBL" id="CUV08694.1"/>
    </source>
</evidence>
<name>A0A160VHY7_9ZZZZ</name>
<dbReference type="PANTHER" id="PTHR30309">
    <property type="entry name" value="INNER MEMBRANE PROTEIN YGIH"/>
    <property type="match status" value="1"/>
</dbReference>
<evidence type="ECO:0000256" key="5">
    <source>
        <dbReference type="ARBA" id="ARBA00022989"/>
    </source>
</evidence>
<evidence type="ECO:0000256" key="10">
    <source>
        <dbReference type="SAM" id="Phobius"/>
    </source>
</evidence>
<dbReference type="GO" id="GO:0005886">
    <property type="term" value="C:plasma membrane"/>
    <property type="evidence" value="ECO:0007669"/>
    <property type="project" value="InterPro"/>
</dbReference>
<feature type="transmembrane region" description="Helical" evidence="10">
    <location>
        <begin position="80"/>
        <end position="99"/>
    </location>
</feature>
<evidence type="ECO:0000256" key="6">
    <source>
        <dbReference type="ARBA" id="ARBA00023098"/>
    </source>
</evidence>
<dbReference type="PANTHER" id="PTHR30309:SF0">
    <property type="entry name" value="GLYCEROL-3-PHOSPHATE ACYLTRANSFERASE-RELATED"/>
    <property type="match status" value="1"/>
</dbReference>
<keyword evidence="9" id="KW-1208">Phospholipid metabolism</keyword>
<organism evidence="11">
    <name type="scientific">hydrothermal vent metagenome</name>
    <dbReference type="NCBI Taxonomy" id="652676"/>
    <lineage>
        <taxon>unclassified sequences</taxon>
        <taxon>metagenomes</taxon>
        <taxon>ecological metagenomes</taxon>
    </lineage>
</organism>
<keyword evidence="6" id="KW-0443">Lipid metabolism</keyword>
<dbReference type="GO" id="GO:0043772">
    <property type="term" value="F:acyl-phosphate glycerol-3-phosphate acyltransferase activity"/>
    <property type="evidence" value="ECO:0007669"/>
    <property type="project" value="InterPro"/>
</dbReference>
<dbReference type="InterPro" id="IPR003811">
    <property type="entry name" value="G3P_acylTferase_PlsY"/>
</dbReference>
<evidence type="ECO:0000256" key="7">
    <source>
        <dbReference type="ARBA" id="ARBA00023136"/>
    </source>
</evidence>
<keyword evidence="11" id="KW-0012">Acyltransferase</keyword>
<keyword evidence="3 11" id="KW-0808">Transferase</keyword>
<sequence length="126" mass="13430">MCGFAAVFGHIFPIFSGLKGGKGVGSLIGVLLALFPLAFPLCLLVGVAVITTTGYVSLGSITAAIALPIIILILPRLGLINPNLSLVVFSLLVPWIIIYTHRSNISRIRNGTENRFKKAILFGKKN</sequence>
<feature type="transmembrane region" description="Helical" evidence="10">
    <location>
        <begin position="55"/>
        <end position="74"/>
    </location>
</feature>
<gene>
    <name evidence="11" type="ORF">MGWOODY_Mmi1424</name>
</gene>
<accession>A0A160VHY7</accession>
<dbReference type="Pfam" id="PF02660">
    <property type="entry name" value="G3P_acyltransf"/>
    <property type="match status" value="1"/>
</dbReference>
<feature type="transmembrane region" description="Helical" evidence="10">
    <location>
        <begin position="27"/>
        <end position="48"/>
    </location>
</feature>
<keyword evidence="8" id="KW-0594">Phospholipid biosynthesis</keyword>